<dbReference type="EMBL" id="JAFNEN010000343">
    <property type="protein sequence ID" value="KAG8185204.1"/>
    <property type="molecule type" value="Genomic_DNA"/>
</dbReference>
<gene>
    <name evidence="2" type="ORF">JTE90_025876</name>
</gene>
<proteinExistence type="predicted"/>
<dbReference type="AlphaFoldDB" id="A0AAV6UM51"/>
<comment type="caution">
    <text evidence="2">The sequence shown here is derived from an EMBL/GenBank/DDBJ whole genome shotgun (WGS) entry which is preliminary data.</text>
</comment>
<sequence length="82" mass="9057">MSPIRPPHTITMAVTEEEVCQLITSSNRGSRVEGALYGGSIDALETQRPFFSYFEEGKKRFGGGRKEFGRKQTGTTLSESVI</sequence>
<reference evidence="2 3" key="1">
    <citation type="journal article" date="2022" name="Nat. Ecol. Evol.">
        <title>A masculinizing supergene underlies an exaggerated male reproductive morph in a spider.</title>
        <authorList>
            <person name="Hendrickx F."/>
            <person name="De Corte Z."/>
            <person name="Sonet G."/>
            <person name="Van Belleghem S.M."/>
            <person name="Kostlbacher S."/>
            <person name="Vangestel C."/>
        </authorList>
    </citation>
    <scope>NUCLEOTIDE SEQUENCE [LARGE SCALE GENOMIC DNA]</scope>
    <source>
        <strain evidence="2">W744_W776</strain>
    </source>
</reference>
<evidence type="ECO:0000313" key="3">
    <source>
        <dbReference type="Proteomes" id="UP000827092"/>
    </source>
</evidence>
<name>A0AAV6UM51_9ARAC</name>
<evidence type="ECO:0000256" key="1">
    <source>
        <dbReference type="SAM" id="MobiDB-lite"/>
    </source>
</evidence>
<feature type="compositionally biased region" description="Polar residues" evidence="1">
    <location>
        <begin position="72"/>
        <end position="82"/>
    </location>
</feature>
<accession>A0AAV6UM51</accession>
<keyword evidence="3" id="KW-1185">Reference proteome</keyword>
<evidence type="ECO:0000313" key="2">
    <source>
        <dbReference type="EMBL" id="KAG8185204.1"/>
    </source>
</evidence>
<feature type="region of interest" description="Disordered" evidence="1">
    <location>
        <begin position="63"/>
        <end position="82"/>
    </location>
</feature>
<protein>
    <submittedName>
        <fullName evidence="2">Uncharacterized protein</fullName>
    </submittedName>
</protein>
<organism evidence="2 3">
    <name type="scientific">Oedothorax gibbosus</name>
    <dbReference type="NCBI Taxonomy" id="931172"/>
    <lineage>
        <taxon>Eukaryota</taxon>
        <taxon>Metazoa</taxon>
        <taxon>Ecdysozoa</taxon>
        <taxon>Arthropoda</taxon>
        <taxon>Chelicerata</taxon>
        <taxon>Arachnida</taxon>
        <taxon>Araneae</taxon>
        <taxon>Araneomorphae</taxon>
        <taxon>Entelegynae</taxon>
        <taxon>Araneoidea</taxon>
        <taxon>Linyphiidae</taxon>
        <taxon>Erigoninae</taxon>
        <taxon>Oedothorax</taxon>
    </lineage>
</organism>
<dbReference type="Proteomes" id="UP000827092">
    <property type="component" value="Unassembled WGS sequence"/>
</dbReference>